<sequence>MEMEIKILSPLWGHEHLPLQTFLDKIRVAGYHGVDTWVPADEDNRHLLYNYLQRHEMFIVTHQYEAEGGTFKAFSESFVKNLYHCAEPGPILINSHTGRDYFSIQQNLDLINMAQEFSAKTGVTVAHETHRGRSGYSPQMIAELFNLQTDFLITADFSHWVCVTESMLQNFSSIVDEAIKRSRHIHSRVGFEQGSQVPNPAAPEWQYALNQFLNWWDRIISTNRQEGTRLLPITTEFGPAPYMPTIPFTNQPVADQFGINCFMKDLLAERYRSV</sequence>
<evidence type="ECO:0000313" key="2">
    <source>
        <dbReference type="Proteomes" id="UP001500742"/>
    </source>
</evidence>
<evidence type="ECO:0000313" key="1">
    <source>
        <dbReference type="EMBL" id="GAA3983245.1"/>
    </source>
</evidence>
<name>A0ABP7QIQ2_9SPHI</name>
<dbReference type="Gene3D" id="3.20.20.150">
    <property type="entry name" value="Divalent-metal-dependent TIM barrel enzymes"/>
    <property type="match status" value="1"/>
</dbReference>
<organism evidence="1 2">
    <name type="scientific">Mucilaginibacter dorajii</name>
    <dbReference type="NCBI Taxonomy" id="692994"/>
    <lineage>
        <taxon>Bacteria</taxon>
        <taxon>Pseudomonadati</taxon>
        <taxon>Bacteroidota</taxon>
        <taxon>Sphingobacteriia</taxon>
        <taxon>Sphingobacteriales</taxon>
        <taxon>Sphingobacteriaceae</taxon>
        <taxon>Mucilaginibacter</taxon>
    </lineage>
</organism>
<evidence type="ECO:0008006" key="3">
    <source>
        <dbReference type="Google" id="ProtNLM"/>
    </source>
</evidence>
<reference evidence="2" key="1">
    <citation type="journal article" date="2019" name="Int. J. Syst. Evol. Microbiol.">
        <title>The Global Catalogue of Microorganisms (GCM) 10K type strain sequencing project: providing services to taxonomists for standard genome sequencing and annotation.</title>
        <authorList>
            <consortium name="The Broad Institute Genomics Platform"/>
            <consortium name="The Broad Institute Genome Sequencing Center for Infectious Disease"/>
            <person name="Wu L."/>
            <person name="Ma J."/>
        </authorList>
    </citation>
    <scope>NUCLEOTIDE SEQUENCE [LARGE SCALE GENOMIC DNA]</scope>
    <source>
        <strain evidence="2">JCM 16601</strain>
    </source>
</reference>
<dbReference type="Proteomes" id="UP001500742">
    <property type="component" value="Unassembled WGS sequence"/>
</dbReference>
<keyword evidence="2" id="KW-1185">Reference proteome</keyword>
<dbReference type="EMBL" id="BAAAZC010000027">
    <property type="protein sequence ID" value="GAA3983245.1"/>
    <property type="molecule type" value="Genomic_DNA"/>
</dbReference>
<protein>
    <recommendedName>
        <fullName evidence="3">Sugar phosphate isomerase/epimerase</fullName>
    </recommendedName>
</protein>
<dbReference type="SUPFAM" id="SSF51658">
    <property type="entry name" value="Xylose isomerase-like"/>
    <property type="match status" value="1"/>
</dbReference>
<gene>
    <name evidence="1" type="ORF">GCM10022210_38640</name>
</gene>
<proteinExistence type="predicted"/>
<accession>A0ABP7QIQ2</accession>
<dbReference type="InterPro" id="IPR036237">
    <property type="entry name" value="Xyl_isomerase-like_sf"/>
</dbReference>
<dbReference type="RefSeq" id="WP_259090091.1">
    <property type="nucleotide sequence ID" value="NZ_BAAAZC010000027.1"/>
</dbReference>
<comment type="caution">
    <text evidence="1">The sequence shown here is derived from an EMBL/GenBank/DDBJ whole genome shotgun (WGS) entry which is preliminary data.</text>
</comment>